<gene>
    <name evidence="3" type="ORF">ACHAW5_010711</name>
</gene>
<sequence length="335" mass="35871">MSCRPIIRTNLFNEGGISLWATTVTSSSSARVGNNADDDADDGDDDDHRDGGIILCLALNRHDEKNVVNPDMVSSLIAALDVIDSHPACSGTNNKALIITGLAFDDGGDAIVDGPAASRFFSNGLDLEWMMRVGADADADADAGGRRDDGSRKGGGVGDAVSEMIESFNSDVLARILTSPYRTVAAINGHCIGAGLFLALSCDYRIMRTERGYIQWPEARLGMRLTKGFAELSKAKVVVGPGCHRDVLREGVLGARRYDPSEAAECGIVDAIHPVGALYDEAFRLAAGGLPESRSGMNLEYFDPVSYSEMKKEVYTDAYRSLKFGRVGDSPHSRI</sequence>
<reference evidence="3 4" key="1">
    <citation type="submission" date="2024-10" db="EMBL/GenBank/DDBJ databases">
        <title>Updated reference genomes for cyclostephanoid diatoms.</title>
        <authorList>
            <person name="Roberts W.R."/>
            <person name="Alverson A.J."/>
        </authorList>
    </citation>
    <scope>NUCLEOTIDE SEQUENCE [LARGE SCALE GENOMIC DNA]</scope>
    <source>
        <strain evidence="3 4">AJA276-08</strain>
    </source>
</reference>
<keyword evidence="4" id="KW-1185">Reference proteome</keyword>
<dbReference type="InterPro" id="IPR018376">
    <property type="entry name" value="Enoyl-CoA_hyd/isom_CS"/>
</dbReference>
<dbReference type="InterPro" id="IPR001753">
    <property type="entry name" value="Enoyl-CoA_hydra/iso"/>
</dbReference>
<evidence type="ECO:0000256" key="2">
    <source>
        <dbReference type="RuleBase" id="RU003707"/>
    </source>
</evidence>
<proteinExistence type="inferred from homology"/>
<organism evidence="3 4">
    <name type="scientific">Stephanodiscus triporus</name>
    <dbReference type="NCBI Taxonomy" id="2934178"/>
    <lineage>
        <taxon>Eukaryota</taxon>
        <taxon>Sar</taxon>
        <taxon>Stramenopiles</taxon>
        <taxon>Ochrophyta</taxon>
        <taxon>Bacillariophyta</taxon>
        <taxon>Coscinodiscophyceae</taxon>
        <taxon>Thalassiosirophycidae</taxon>
        <taxon>Stephanodiscales</taxon>
        <taxon>Stephanodiscaceae</taxon>
        <taxon>Stephanodiscus</taxon>
    </lineage>
</organism>
<evidence type="ECO:0000256" key="1">
    <source>
        <dbReference type="ARBA" id="ARBA00005254"/>
    </source>
</evidence>
<comment type="similarity">
    <text evidence="1 2">Belongs to the enoyl-CoA hydratase/isomerase family.</text>
</comment>
<protein>
    <submittedName>
        <fullName evidence="3">Uncharacterized protein</fullName>
    </submittedName>
</protein>
<evidence type="ECO:0000313" key="4">
    <source>
        <dbReference type="Proteomes" id="UP001530315"/>
    </source>
</evidence>
<comment type="caution">
    <text evidence="3">The sequence shown here is derived from an EMBL/GenBank/DDBJ whole genome shotgun (WGS) entry which is preliminary data.</text>
</comment>
<dbReference type="PANTHER" id="PTHR11941:SF75">
    <property type="entry name" value="ENOYL-COA HYDRATASE_ISOMERASE FAMILY PROTEIN"/>
    <property type="match status" value="1"/>
</dbReference>
<dbReference type="Proteomes" id="UP001530315">
    <property type="component" value="Unassembled WGS sequence"/>
</dbReference>
<dbReference type="SUPFAM" id="SSF52096">
    <property type="entry name" value="ClpP/crotonase"/>
    <property type="match status" value="1"/>
</dbReference>
<dbReference type="PROSITE" id="PS00166">
    <property type="entry name" value="ENOYL_COA_HYDRATASE"/>
    <property type="match status" value="1"/>
</dbReference>
<dbReference type="Gene3D" id="3.90.226.10">
    <property type="entry name" value="2-enoyl-CoA Hydratase, Chain A, domain 1"/>
    <property type="match status" value="1"/>
</dbReference>
<accession>A0ABD3MGN3</accession>
<evidence type="ECO:0000313" key="3">
    <source>
        <dbReference type="EMBL" id="KAL3763083.1"/>
    </source>
</evidence>
<name>A0ABD3MGN3_9STRA</name>
<dbReference type="InterPro" id="IPR029045">
    <property type="entry name" value="ClpP/crotonase-like_dom_sf"/>
</dbReference>
<dbReference type="AlphaFoldDB" id="A0ABD3MGN3"/>
<dbReference type="PANTHER" id="PTHR11941">
    <property type="entry name" value="ENOYL-COA HYDRATASE-RELATED"/>
    <property type="match status" value="1"/>
</dbReference>
<dbReference type="CDD" id="cd06558">
    <property type="entry name" value="crotonase-like"/>
    <property type="match status" value="1"/>
</dbReference>
<dbReference type="Pfam" id="PF00378">
    <property type="entry name" value="ECH_1"/>
    <property type="match status" value="1"/>
</dbReference>
<dbReference type="EMBL" id="JALLAZ020001812">
    <property type="protein sequence ID" value="KAL3763083.1"/>
    <property type="molecule type" value="Genomic_DNA"/>
</dbReference>